<feature type="transmembrane region" description="Helical" evidence="1">
    <location>
        <begin position="396"/>
        <end position="418"/>
    </location>
</feature>
<keyword evidence="4" id="KW-1185">Reference proteome</keyword>
<comment type="caution">
    <text evidence="3">The sequence shown here is derived from an EMBL/GenBank/DDBJ whole genome shotgun (WGS) entry which is preliminary data.</text>
</comment>
<dbReference type="EMBL" id="RHJS01000002">
    <property type="protein sequence ID" value="RRK30341.1"/>
    <property type="molecule type" value="Genomic_DNA"/>
</dbReference>
<feature type="transmembrane region" description="Helical" evidence="1">
    <location>
        <begin position="430"/>
        <end position="452"/>
    </location>
</feature>
<keyword evidence="1" id="KW-1133">Transmembrane helix</keyword>
<protein>
    <submittedName>
        <fullName evidence="3">YjiH family protein</fullName>
    </submittedName>
</protein>
<feature type="transmembrane region" description="Helical" evidence="1">
    <location>
        <begin position="138"/>
        <end position="157"/>
    </location>
</feature>
<organism evidence="3 4">
    <name type="scientific">Schaedlerella arabinosiphila</name>
    <dbReference type="NCBI Taxonomy" id="2044587"/>
    <lineage>
        <taxon>Bacteria</taxon>
        <taxon>Bacillati</taxon>
        <taxon>Bacillota</taxon>
        <taxon>Clostridia</taxon>
        <taxon>Lachnospirales</taxon>
        <taxon>Lachnospiraceae</taxon>
        <taxon>Schaedlerella</taxon>
    </lineage>
</organism>
<keyword evidence="1" id="KW-0812">Transmembrane</keyword>
<feature type="domain" description="Nucleoside transporter/FeoB GTPase Gate" evidence="2">
    <location>
        <begin position="137"/>
        <end position="235"/>
    </location>
</feature>
<feature type="transmembrane region" description="Helical" evidence="1">
    <location>
        <begin position="212"/>
        <end position="234"/>
    </location>
</feature>
<feature type="transmembrane region" description="Helical" evidence="1">
    <location>
        <begin position="317"/>
        <end position="345"/>
    </location>
</feature>
<evidence type="ECO:0000256" key="1">
    <source>
        <dbReference type="SAM" id="Phobius"/>
    </source>
</evidence>
<reference evidence="3" key="1">
    <citation type="submission" date="2018-10" db="EMBL/GenBank/DDBJ databases">
        <title>Schaedlerella arabinophila gen. nov. sp. nov., isolated from the mouse intestinal tract and comparative analysis with the genome of the closely related altered Schaedler flora strain ASF502.</title>
        <authorList>
            <person name="Miyake S."/>
            <person name="Soh M."/>
            <person name="Seedorf H."/>
        </authorList>
    </citation>
    <scope>NUCLEOTIDE SEQUENCE [LARGE SCALE GENOMIC DNA]</scope>
    <source>
        <strain evidence="3">DSM 106076</strain>
    </source>
</reference>
<feature type="transmembrane region" description="Helical" evidence="1">
    <location>
        <begin position="52"/>
        <end position="78"/>
    </location>
</feature>
<evidence type="ECO:0000259" key="2">
    <source>
        <dbReference type="Pfam" id="PF07670"/>
    </source>
</evidence>
<evidence type="ECO:0000313" key="3">
    <source>
        <dbReference type="EMBL" id="RRK30341.1"/>
    </source>
</evidence>
<feature type="transmembrane region" description="Helical" evidence="1">
    <location>
        <begin position="14"/>
        <end position="32"/>
    </location>
</feature>
<gene>
    <name evidence="3" type="ORF">EBB54_02335</name>
</gene>
<dbReference type="RefSeq" id="WP_125126179.1">
    <property type="nucleotide sequence ID" value="NZ_RHJS01000002.1"/>
</dbReference>
<dbReference type="Pfam" id="PF07670">
    <property type="entry name" value="Gate"/>
    <property type="match status" value="1"/>
</dbReference>
<feature type="transmembrane region" description="Helical" evidence="1">
    <location>
        <begin position="365"/>
        <end position="389"/>
    </location>
</feature>
<proteinExistence type="predicted"/>
<dbReference type="Proteomes" id="UP000274920">
    <property type="component" value="Unassembled WGS sequence"/>
</dbReference>
<evidence type="ECO:0000313" key="4">
    <source>
        <dbReference type="Proteomes" id="UP000274920"/>
    </source>
</evidence>
<keyword evidence="1" id="KW-0472">Membrane</keyword>
<dbReference type="AlphaFoldDB" id="A0A3R8KV40"/>
<dbReference type="InterPro" id="IPR011642">
    <property type="entry name" value="Gate_dom"/>
</dbReference>
<name>A0A3R8KV40_9FIRM</name>
<accession>A0A3R8KV40</accession>
<sequence>MESKGKRNYTPRELCRFIIPSVLGTVIFLLPIKWHGNMTILIGIITDALQVLLAPVISAVVTIAIVLSAVLSTIRRFLKPEWIIKSERLNALFSCSTFYYICRLLGMVFAVMVYFGIGFEAVVSPDTGGTMLGLLKTITVWFMAAAFLIPLLMDFGIMDYVGTLLRRVTRPVFHLPGRAAVDLLASWLGSNTVGAVLTIKQYERGYYTAREAIVIACCFSAVSLPFSLVIAAMIGVDHLFIPFYLIVTITGFVSAAIMIRIPPLRLYPDEFCPDVGKQVKEEEIEGYTMHQWALKLAVEKAAKGPGMKQILLSGLDTFMGIVFQTAPIVMAFGTIACMVEAYTPIFKWLSVPFGYYLRLFGIEDAFAVAPAAIIGFIDMFLPSVLLAGVESVKTRFILGALSLVQIVYITEIGSIMISSKVPVKLKDLCFIFIEKTLIALPVIVLLTNLFGVF</sequence>
<feature type="transmembrane region" description="Helical" evidence="1">
    <location>
        <begin position="98"/>
        <end position="118"/>
    </location>
</feature>
<feature type="transmembrane region" description="Helical" evidence="1">
    <location>
        <begin position="240"/>
        <end position="259"/>
    </location>
</feature>